<evidence type="ECO:0000313" key="2">
    <source>
        <dbReference type="Proteomes" id="UP000500857"/>
    </source>
</evidence>
<dbReference type="RefSeq" id="WP_168571074.1">
    <property type="nucleotide sequence ID" value="NZ_CP051167.1"/>
</dbReference>
<sequence length="136" mass="15260">MALYRFDSDLDADSLDTLENLGDLLNEDPPDLEDIDTAIDDLLTTHTALTALYQEALTQLDRLDLPDDYLPDEATLEQQLSIEVKAKGYFGGKPRNNLNEIGNLMVLILTSDKPQKTAKKIEGLDKYWELPPTPLL</sequence>
<name>A0A6H1U3H3_9CYAN</name>
<dbReference type="KEGG" id="oxy:HCG48_21915"/>
<evidence type="ECO:0000313" key="1">
    <source>
        <dbReference type="EMBL" id="QIZ72927.1"/>
    </source>
</evidence>
<organism evidence="1 2">
    <name type="scientific">Oxynema aestuarii AP17</name>
    <dbReference type="NCBI Taxonomy" id="2064643"/>
    <lineage>
        <taxon>Bacteria</taxon>
        <taxon>Bacillati</taxon>
        <taxon>Cyanobacteriota</taxon>
        <taxon>Cyanophyceae</taxon>
        <taxon>Oscillatoriophycideae</taxon>
        <taxon>Oscillatoriales</taxon>
        <taxon>Oscillatoriaceae</taxon>
        <taxon>Oxynema</taxon>
        <taxon>Oxynema aestuarii</taxon>
    </lineage>
</organism>
<accession>A0A6H1U3H3</accession>
<protein>
    <submittedName>
        <fullName evidence="1">Uncharacterized protein</fullName>
    </submittedName>
</protein>
<reference evidence="1 2" key="1">
    <citation type="submission" date="2020-04" db="EMBL/GenBank/DDBJ databases">
        <authorList>
            <person name="Basu S."/>
            <person name="Maruthanayagam V."/>
            <person name="Chakraborty S."/>
            <person name="Pramanik A."/>
            <person name="Mukherjee J."/>
            <person name="Brink B."/>
        </authorList>
    </citation>
    <scope>NUCLEOTIDE SEQUENCE [LARGE SCALE GENOMIC DNA]</scope>
    <source>
        <strain evidence="1 2">AP17</strain>
    </source>
</reference>
<dbReference type="AlphaFoldDB" id="A0A6H1U3H3"/>
<keyword evidence="2" id="KW-1185">Reference proteome</keyword>
<proteinExistence type="predicted"/>
<gene>
    <name evidence="1" type="ORF">HCG48_21915</name>
</gene>
<dbReference type="EMBL" id="CP051167">
    <property type="protein sequence ID" value="QIZ72927.1"/>
    <property type="molecule type" value="Genomic_DNA"/>
</dbReference>
<dbReference type="Proteomes" id="UP000500857">
    <property type="component" value="Chromosome"/>
</dbReference>